<protein>
    <submittedName>
        <fullName evidence="1">Uncharacterized protein</fullName>
    </submittedName>
</protein>
<gene>
    <name evidence="1" type="ORF">FHS44_000793</name>
</gene>
<evidence type="ECO:0000313" key="2">
    <source>
        <dbReference type="Proteomes" id="UP000552644"/>
    </source>
</evidence>
<proteinExistence type="predicted"/>
<comment type="caution">
    <text evidence="1">The sequence shown here is derived from an EMBL/GenBank/DDBJ whole genome shotgun (WGS) entry which is preliminary data.</text>
</comment>
<dbReference type="AlphaFoldDB" id="A0A7W7QIH1"/>
<evidence type="ECO:0000313" key="1">
    <source>
        <dbReference type="EMBL" id="MBB4913721.1"/>
    </source>
</evidence>
<name>A0A7W7QIH1_9ACTN</name>
<dbReference type="Proteomes" id="UP000552644">
    <property type="component" value="Unassembled WGS sequence"/>
</dbReference>
<organism evidence="1 2">
    <name type="scientific">Streptosporangium saharense</name>
    <dbReference type="NCBI Taxonomy" id="1706840"/>
    <lineage>
        <taxon>Bacteria</taxon>
        <taxon>Bacillati</taxon>
        <taxon>Actinomycetota</taxon>
        <taxon>Actinomycetes</taxon>
        <taxon>Streptosporangiales</taxon>
        <taxon>Streptosporangiaceae</taxon>
        <taxon>Streptosporangium</taxon>
    </lineage>
</organism>
<accession>A0A7W7QIH1</accession>
<sequence>MRLVWRRPCQAERLRVIAWSCDCGAVVYELCHAGGQAFVRRTHHFNGARMVHETYRWPIRKGDDVWKALLCGQAR</sequence>
<keyword evidence="2" id="KW-1185">Reference proteome</keyword>
<dbReference type="EMBL" id="JACHJP010000001">
    <property type="protein sequence ID" value="MBB4913721.1"/>
    <property type="molecule type" value="Genomic_DNA"/>
</dbReference>
<reference evidence="1 2" key="1">
    <citation type="submission" date="2020-08" db="EMBL/GenBank/DDBJ databases">
        <title>Genomic Encyclopedia of Type Strains, Phase III (KMG-III): the genomes of soil and plant-associated and newly described type strains.</title>
        <authorList>
            <person name="Whitman W."/>
        </authorList>
    </citation>
    <scope>NUCLEOTIDE SEQUENCE [LARGE SCALE GENOMIC DNA]</scope>
    <source>
        <strain evidence="1 2">CECT 8840</strain>
    </source>
</reference>